<dbReference type="Pfam" id="PF00077">
    <property type="entry name" value="RVP"/>
    <property type="match status" value="1"/>
</dbReference>
<sequence>MDFKLEINRLEKDELLYELAFRGITNKTTVVEMRKCLRTIFRFADLNTSSLFLKISTKLVHVFQRAERSQSSNDEEHMQRSNFLIELSNLQSELKSKARKVKRMSQNADSLIGLATMLSSTTLGTDSSEDDSSSDEASESEQHLPAPAQPSLVTSIKSIPVSKWNLVQFSGDSSKISLSAFLENVEELCISRSVTKNQLLNSASDLFTGKALIWFRSIKNKIQSWTQLVEELRLQFQTPNFNEKLLQEIRQRTQGPAESIAPFYQSQLSLTNVTSIDQLLILGRKLETSKDSIESFVPPPRNRNSLIEPDLAYIYTDTERPSTSSHVDEVVCWNCKLPAHAEGDERPYLEVSIFGTKMLGLLDSGATNTILGGKGWKILGCLNLPLDKNDIISCTVANGGKCTSLGSLTIPFQLQNRVRLIKVLVIPSLPHTLILGADFWRAMGIVPDLRHGAWKFSNAVALQPQTELTPEQSKLLGDLVHNAFVEMGDTLGCTTLVEHEIKTSSPPVWRRNYVLSDKAQYFTAKLAPKYLGPFKVYKRLSPWTYELRDSDGKYCGTWHAKDLKAHPPDE</sequence>
<dbReference type="Pfam" id="PF03732">
    <property type="entry name" value="Retrotrans_gag"/>
    <property type="match status" value="1"/>
</dbReference>
<comment type="caution">
    <text evidence="4">The sequence shown here is derived from an EMBL/GenBank/DDBJ whole genome shotgun (WGS) entry which is preliminary data.</text>
</comment>
<dbReference type="Gene3D" id="2.40.70.10">
    <property type="entry name" value="Acid Proteases"/>
    <property type="match status" value="1"/>
</dbReference>
<keyword evidence="5" id="KW-1185">Reference proteome</keyword>
<organism evidence="4 5">
    <name type="scientific">Molorchus minor</name>
    <dbReference type="NCBI Taxonomy" id="1323400"/>
    <lineage>
        <taxon>Eukaryota</taxon>
        <taxon>Metazoa</taxon>
        <taxon>Ecdysozoa</taxon>
        <taxon>Arthropoda</taxon>
        <taxon>Hexapoda</taxon>
        <taxon>Insecta</taxon>
        <taxon>Pterygota</taxon>
        <taxon>Neoptera</taxon>
        <taxon>Endopterygota</taxon>
        <taxon>Coleoptera</taxon>
        <taxon>Polyphaga</taxon>
        <taxon>Cucujiformia</taxon>
        <taxon>Chrysomeloidea</taxon>
        <taxon>Cerambycidae</taxon>
        <taxon>Lamiinae</taxon>
        <taxon>Monochamini</taxon>
        <taxon>Molorchus</taxon>
    </lineage>
</organism>
<dbReference type="SUPFAM" id="SSF50630">
    <property type="entry name" value="Acid proteases"/>
    <property type="match status" value="1"/>
</dbReference>
<dbReference type="InterPro" id="IPR018061">
    <property type="entry name" value="Retropepsins"/>
</dbReference>
<proteinExistence type="predicted"/>
<keyword evidence="1" id="KW-0378">Hydrolase</keyword>
<feature type="compositionally biased region" description="Acidic residues" evidence="2">
    <location>
        <begin position="127"/>
        <end position="139"/>
    </location>
</feature>
<dbReference type="InterPro" id="IPR005162">
    <property type="entry name" value="Retrotrans_gag_dom"/>
</dbReference>
<dbReference type="CDD" id="cd00303">
    <property type="entry name" value="retropepsin_like"/>
    <property type="match status" value="1"/>
</dbReference>
<gene>
    <name evidence="4" type="ORF">NQ317_016854</name>
</gene>
<evidence type="ECO:0000259" key="3">
    <source>
        <dbReference type="PROSITE" id="PS50175"/>
    </source>
</evidence>
<dbReference type="EMBL" id="JAPWTJ010000470">
    <property type="protein sequence ID" value="KAJ8978151.1"/>
    <property type="molecule type" value="Genomic_DNA"/>
</dbReference>
<reference evidence="4" key="1">
    <citation type="journal article" date="2023" name="Insect Mol. Biol.">
        <title>Genome sequencing provides insights into the evolution of gene families encoding plant cell wall-degrading enzymes in longhorned beetles.</title>
        <authorList>
            <person name="Shin N.R."/>
            <person name="Okamura Y."/>
            <person name="Kirsch R."/>
            <person name="Pauchet Y."/>
        </authorList>
    </citation>
    <scope>NUCLEOTIDE SEQUENCE</scope>
    <source>
        <strain evidence="4">MMC_N1</strain>
    </source>
</reference>
<dbReference type="InterPro" id="IPR001969">
    <property type="entry name" value="Aspartic_peptidase_AS"/>
</dbReference>
<dbReference type="PROSITE" id="PS00141">
    <property type="entry name" value="ASP_PROTEASE"/>
    <property type="match status" value="1"/>
</dbReference>
<dbReference type="Proteomes" id="UP001162164">
    <property type="component" value="Unassembled WGS sequence"/>
</dbReference>
<protein>
    <recommendedName>
        <fullName evidence="3">Peptidase A2 domain-containing protein</fullName>
    </recommendedName>
</protein>
<evidence type="ECO:0000256" key="1">
    <source>
        <dbReference type="ARBA" id="ARBA00022801"/>
    </source>
</evidence>
<feature type="domain" description="Peptidase A2" evidence="3">
    <location>
        <begin position="358"/>
        <end position="439"/>
    </location>
</feature>
<feature type="region of interest" description="Disordered" evidence="2">
    <location>
        <begin position="122"/>
        <end position="149"/>
    </location>
</feature>
<dbReference type="InterPro" id="IPR001995">
    <property type="entry name" value="Peptidase_A2_cat"/>
</dbReference>
<dbReference type="PROSITE" id="PS50175">
    <property type="entry name" value="ASP_PROT_RETROV"/>
    <property type="match status" value="1"/>
</dbReference>
<evidence type="ECO:0000256" key="2">
    <source>
        <dbReference type="SAM" id="MobiDB-lite"/>
    </source>
</evidence>
<evidence type="ECO:0000313" key="5">
    <source>
        <dbReference type="Proteomes" id="UP001162164"/>
    </source>
</evidence>
<dbReference type="InterPro" id="IPR021109">
    <property type="entry name" value="Peptidase_aspartic_dom_sf"/>
</dbReference>
<evidence type="ECO:0000313" key="4">
    <source>
        <dbReference type="EMBL" id="KAJ8978151.1"/>
    </source>
</evidence>
<accession>A0ABQ9JIU8</accession>
<name>A0ABQ9JIU8_9CUCU</name>